<evidence type="ECO:0000313" key="4">
    <source>
        <dbReference type="Proteomes" id="UP001221142"/>
    </source>
</evidence>
<name>A0AAD7FCX8_9AGAR</name>
<evidence type="ECO:0000313" key="3">
    <source>
        <dbReference type="EMBL" id="KAJ7616554.1"/>
    </source>
</evidence>
<proteinExistence type="predicted"/>
<dbReference type="PROSITE" id="PS00463">
    <property type="entry name" value="ZN2_CY6_FUNGAL_1"/>
    <property type="match status" value="1"/>
</dbReference>
<reference evidence="3" key="1">
    <citation type="submission" date="2023-03" db="EMBL/GenBank/DDBJ databases">
        <title>Massive genome expansion in bonnet fungi (Mycena s.s.) driven by repeated elements and novel gene families across ecological guilds.</title>
        <authorList>
            <consortium name="Lawrence Berkeley National Laboratory"/>
            <person name="Harder C.B."/>
            <person name="Miyauchi S."/>
            <person name="Viragh M."/>
            <person name="Kuo A."/>
            <person name="Thoen E."/>
            <person name="Andreopoulos B."/>
            <person name="Lu D."/>
            <person name="Skrede I."/>
            <person name="Drula E."/>
            <person name="Henrissat B."/>
            <person name="Morin E."/>
            <person name="Kohler A."/>
            <person name="Barry K."/>
            <person name="LaButti K."/>
            <person name="Morin E."/>
            <person name="Salamov A."/>
            <person name="Lipzen A."/>
            <person name="Mereny Z."/>
            <person name="Hegedus B."/>
            <person name="Baldrian P."/>
            <person name="Stursova M."/>
            <person name="Weitz H."/>
            <person name="Taylor A."/>
            <person name="Grigoriev I.V."/>
            <person name="Nagy L.G."/>
            <person name="Martin F."/>
            <person name="Kauserud H."/>
        </authorList>
    </citation>
    <scope>NUCLEOTIDE SEQUENCE</scope>
    <source>
        <strain evidence="3">9284</strain>
    </source>
</reference>
<dbReference type="SMART" id="SM00066">
    <property type="entry name" value="GAL4"/>
    <property type="match status" value="1"/>
</dbReference>
<keyword evidence="4" id="KW-1185">Reference proteome</keyword>
<sequence>MPQLSPIRQRRALACTNCRKRKVKCIQPDGASDGPCVRCSQRKLGCEYRTISDDPDAHRAQARRRTLAPRVKAEPEFEDPMAMFGEHSDNGRQESGVQSPVDHWDAPSANWEVFSVPGPTGSPTGLSTAMFTSEALNLQEYALTCRLYESKSQYHGSTLDYK</sequence>
<evidence type="ECO:0000256" key="1">
    <source>
        <dbReference type="SAM" id="MobiDB-lite"/>
    </source>
</evidence>
<dbReference type="PROSITE" id="PS50048">
    <property type="entry name" value="ZN2_CY6_FUNGAL_2"/>
    <property type="match status" value="1"/>
</dbReference>
<organism evidence="3 4">
    <name type="scientific">Roridomyces roridus</name>
    <dbReference type="NCBI Taxonomy" id="1738132"/>
    <lineage>
        <taxon>Eukaryota</taxon>
        <taxon>Fungi</taxon>
        <taxon>Dikarya</taxon>
        <taxon>Basidiomycota</taxon>
        <taxon>Agaricomycotina</taxon>
        <taxon>Agaricomycetes</taxon>
        <taxon>Agaricomycetidae</taxon>
        <taxon>Agaricales</taxon>
        <taxon>Marasmiineae</taxon>
        <taxon>Mycenaceae</taxon>
        <taxon>Roridomyces</taxon>
    </lineage>
</organism>
<gene>
    <name evidence="3" type="ORF">FB45DRAFT_230258</name>
</gene>
<dbReference type="Proteomes" id="UP001221142">
    <property type="component" value="Unassembled WGS sequence"/>
</dbReference>
<dbReference type="SUPFAM" id="SSF57701">
    <property type="entry name" value="Zn2/Cys6 DNA-binding domain"/>
    <property type="match status" value="1"/>
</dbReference>
<comment type="caution">
    <text evidence="3">The sequence shown here is derived from an EMBL/GenBank/DDBJ whole genome shotgun (WGS) entry which is preliminary data.</text>
</comment>
<protein>
    <recommendedName>
        <fullName evidence="2">Zn(2)-C6 fungal-type domain-containing protein</fullName>
    </recommendedName>
</protein>
<accession>A0AAD7FCX8</accession>
<dbReference type="InterPro" id="IPR001138">
    <property type="entry name" value="Zn2Cys6_DnaBD"/>
</dbReference>
<dbReference type="GO" id="GO:0000981">
    <property type="term" value="F:DNA-binding transcription factor activity, RNA polymerase II-specific"/>
    <property type="evidence" value="ECO:0007669"/>
    <property type="project" value="InterPro"/>
</dbReference>
<dbReference type="Pfam" id="PF00172">
    <property type="entry name" value="Zn_clus"/>
    <property type="match status" value="1"/>
</dbReference>
<dbReference type="AlphaFoldDB" id="A0AAD7FCX8"/>
<dbReference type="EMBL" id="JARKIF010000022">
    <property type="protein sequence ID" value="KAJ7616554.1"/>
    <property type="molecule type" value="Genomic_DNA"/>
</dbReference>
<dbReference type="CDD" id="cd00067">
    <property type="entry name" value="GAL4"/>
    <property type="match status" value="1"/>
</dbReference>
<evidence type="ECO:0000259" key="2">
    <source>
        <dbReference type="PROSITE" id="PS50048"/>
    </source>
</evidence>
<dbReference type="Gene3D" id="4.10.240.10">
    <property type="entry name" value="Zn(2)-C6 fungal-type DNA-binding domain"/>
    <property type="match status" value="1"/>
</dbReference>
<feature type="domain" description="Zn(2)-C6 fungal-type" evidence="2">
    <location>
        <begin position="14"/>
        <end position="48"/>
    </location>
</feature>
<dbReference type="InterPro" id="IPR036864">
    <property type="entry name" value="Zn2-C6_fun-type_DNA-bd_sf"/>
</dbReference>
<feature type="region of interest" description="Disordered" evidence="1">
    <location>
        <begin position="57"/>
        <end position="100"/>
    </location>
</feature>
<dbReference type="GO" id="GO:0008270">
    <property type="term" value="F:zinc ion binding"/>
    <property type="evidence" value="ECO:0007669"/>
    <property type="project" value="InterPro"/>
</dbReference>